<sequence>HHFCIILVLGTTYYCLDAAHLTTQDIKCPAASPFRTTSVSQPNTEGQLTKATPTPSSKMAPSTPFPSESAALSEDEKMRRIFLETLPDFFTDCPESILHCTKPAKTEEIRTKTNPYIPIPSSVAGKLSTNAILHPPTVDTPNPETQSLIDIRTLPFSQRSALATGRTISIWADDSTSRPVMPDMRHAAITAMSPVAHEQRRRVFILLTNCSRPAILAMCYFTRDVVTKANPPTEPRTGPHLCGAIDVYHAGCAMGMDVYLGPLRARLLREMGERKEEVNVWFLEKASQLGKGDPVLRRAVEVAAEMGKEFLWREGVGEWMGRHPRFFRRVEKMRWRARVAKLHEDAGYDEDPARIGWT</sequence>
<dbReference type="RefSeq" id="XP_033678473.1">
    <property type="nucleotide sequence ID" value="XM_033834499.1"/>
</dbReference>
<accession>A0A6A6HZY5</accession>
<protein>
    <submittedName>
        <fullName evidence="3">Uncharacterized protein</fullName>
    </submittedName>
</protein>
<evidence type="ECO:0000256" key="1">
    <source>
        <dbReference type="SAM" id="MobiDB-lite"/>
    </source>
</evidence>
<evidence type="ECO:0000256" key="2">
    <source>
        <dbReference type="SAM" id="SignalP"/>
    </source>
</evidence>
<evidence type="ECO:0000313" key="4">
    <source>
        <dbReference type="Proteomes" id="UP000800094"/>
    </source>
</evidence>
<reference evidence="3" key="1">
    <citation type="journal article" date="2020" name="Stud. Mycol.">
        <title>101 Dothideomycetes genomes: a test case for predicting lifestyles and emergence of pathogens.</title>
        <authorList>
            <person name="Haridas S."/>
            <person name="Albert R."/>
            <person name="Binder M."/>
            <person name="Bloem J."/>
            <person name="Labutti K."/>
            <person name="Salamov A."/>
            <person name="Andreopoulos B."/>
            <person name="Baker S."/>
            <person name="Barry K."/>
            <person name="Bills G."/>
            <person name="Bluhm B."/>
            <person name="Cannon C."/>
            <person name="Castanera R."/>
            <person name="Culley D."/>
            <person name="Daum C."/>
            <person name="Ezra D."/>
            <person name="Gonzalez J."/>
            <person name="Henrissat B."/>
            <person name="Kuo A."/>
            <person name="Liang C."/>
            <person name="Lipzen A."/>
            <person name="Lutzoni F."/>
            <person name="Magnuson J."/>
            <person name="Mondo S."/>
            <person name="Nolan M."/>
            <person name="Ohm R."/>
            <person name="Pangilinan J."/>
            <person name="Park H.-J."/>
            <person name="Ramirez L."/>
            <person name="Alfaro M."/>
            <person name="Sun H."/>
            <person name="Tritt A."/>
            <person name="Yoshinaga Y."/>
            <person name="Zwiers L.-H."/>
            <person name="Turgeon B."/>
            <person name="Goodwin S."/>
            <person name="Spatafora J."/>
            <person name="Crous P."/>
            <person name="Grigoriev I."/>
        </authorList>
    </citation>
    <scope>NUCLEOTIDE SEQUENCE</scope>
    <source>
        <strain evidence="3">CBS 122368</strain>
    </source>
</reference>
<feature type="region of interest" description="Disordered" evidence="1">
    <location>
        <begin position="34"/>
        <end position="71"/>
    </location>
</feature>
<dbReference type="Proteomes" id="UP000800094">
    <property type="component" value="Unassembled WGS sequence"/>
</dbReference>
<feature type="compositionally biased region" description="Polar residues" evidence="1">
    <location>
        <begin position="34"/>
        <end position="60"/>
    </location>
</feature>
<proteinExistence type="predicted"/>
<dbReference type="EMBL" id="ML987205">
    <property type="protein sequence ID" value="KAF2243469.1"/>
    <property type="molecule type" value="Genomic_DNA"/>
</dbReference>
<feature type="signal peptide" evidence="2">
    <location>
        <begin position="1"/>
        <end position="18"/>
    </location>
</feature>
<keyword evidence="2" id="KW-0732">Signal</keyword>
<feature type="chain" id="PRO_5025436210" evidence="2">
    <location>
        <begin position="19"/>
        <end position="358"/>
    </location>
</feature>
<gene>
    <name evidence="3" type="ORF">BU26DRAFT_581659</name>
</gene>
<dbReference type="AlphaFoldDB" id="A0A6A6HZY5"/>
<dbReference type="GeneID" id="54587829"/>
<evidence type="ECO:0000313" key="3">
    <source>
        <dbReference type="EMBL" id="KAF2243469.1"/>
    </source>
</evidence>
<name>A0A6A6HZY5_9PLEO</name>
<organism evidence="3 4">
    <name type="scientific">Trematosphaeria pertusa</name>
    <dbReference type="NCBI Taxonomy" id="390896"/>
    <lineage>
        <taxon>Eukaryota</taxon>
        <taxon>Fungi</taxon>
        <taxon>Dikarya</taxon>
        <taxon>Ascomycota</taxon>
        <taxon>Pezizomycotina</taxon>
        <taxon>Dothideomycetes</taxon>
        <taxon>Pleosporomycetidae</taxon>
        <taxon>Pleosporales</taxon>
        <taxon>Massarineae</taxon>
        <taxon>Trematosphaeriaceae</taxon>
        <taxon>Trematosphaeria</taxon>
    </lineage>
</organism>
<keyword evidence="4" id="KW-1185">Reference proteome</keyword>
<feature type="non-terminal residue" evidence="3">
    <location>
        <position position="1"/>
    </location>
</feature>